<dbReference type="Pfam" id="PF13432">
    <property type="entry name" value="TPR_16"/>
    <property type="match status" value="1"/>
</dbReference>
<keyword evidence="5" id="KW-1185">Reference proteome</keyword>
<dbReference type="PROSITE" id="PS50005">
    <property type="entry name" value="TPR"/>
    <property type="match status" value="2"/>
</dbReference>
<reference evidence="4 5" key="1">
    <citation type="submission" date="2021-04" db="EMBL/GenBank/DDBJ databases">
        <authorList>
            <person name="Bliznina A."/>
        </authorList>
    </citation>
    <scope>NUCLEOTIDE SEQUENCE [LARGE SCALE GENOMIC DNA]</scope>
</reference>
<sequence length="1434" mass="162880">MASKTIKAALKRCQDAISNNEWVDATREVDLVLSFEPANYVARLFKGKILTEKQSYKAAEGIYESLIKEEPSKIQAYLGLTHLYKASKEFQKLLDANCAILFGSDKFGKYDRRSALLADSLDLASSLENWPVYFRVYRELEDPKRLELLHETWERVPFQILTENGVMPPTARSKKHAVFSLWLNGSVDEEAIPPEWMEQYEYENGKRTFLESEHTLKRVSTMLKSLKDPTNEVDYHKCAVTCRQELQAIEKFNFIIARKNLAGRDIDNSFVVFFKSKEMAKMLKIIILELTLFRSTDLYTAEEILKEDREEAAYDVYRTEFKYQKGALENEDQKQIDYKQFILQLTPTIPFQLKDFINSKTLPCIKAKWLIKLNYLDVATELLKEDATKSYLKTKLEGIIAYKHREIKAANKLLLKSAKENTNDWETFYYIGLTYLDLNDDVRAVKCLKKSNQLQFNLASFELLSEYLPPAESLSLLESAPEFYQKQPFIMKRLAIAYLELRKYEQGMRVYQKLSTIAKDKNPTFLDGLGNCYAGMGSFSASIRAFQKALELTTDEEQENHILLRLSQMQQANLDLPGALETLDILVERKYRLAYIEQAQVWTSMVKDYFERWLPGLGGQYAQYALESISRALKSGYENSAFLWKKAADIFQLVASNTETIELKVPVLFTNKSLAEDCDSIESKNCAQLAIQCYRKVLIILPDEPRAISDLSMAYHRAGDGQKALFFAKKAIVLSSKLHLSRRAQLWNRLGVISSEKDPKLAQHAFCHAIESEHDFTEAWSNLGILYFNQENLRMSNQAFSRAQSADPENAQAWNGQAEIARAIADPDSVDLSRHSAELASRQAALAYAFYIAKNIHNQSEQIIVNALTHILKAANTYPLTPKEHKVHAVLAEKLKHHHSAAEAWKQAGEKIHSARNYAKAGYLAEALELIEEFDDSEVEEENFQIGNILMQCDEVALAGEFFKKVLAKNPSHQLAKLYCGLAHVKQGLINEAKTYLFEVFTRAPSFIKQQAIKYLSVVGWLEQDQELMDAVAKEASKLPEDRDVAVEINVRAAVVRGDLNKAKALCGKAILRNPLNQKPRVLLAKLLLKHEQINAAIPFVIHDDTNPKNISIASSTKLAMVGRAGFKAHKAIAAARHKCPWDVKIKNAFAASFDNVKAAEHLRAFGREVNNENITRVEKVQELYFNEIAAGPYDAWNVWALCGLMRISGCVHSDISKEVARRLENDEIAEELHIPVLATLAALAKQGEELVLQNTPINVTTIMMLMEDNEENLPNWLPDLMATKAKSDNMPEEALKAHLLGFDASKANKYKVFEVLVEAMALIKAGGDEKENCIEISELLLKKLSDYERSQPMGRFFEGLLAMYSGDEPKGLSILGKLSRLRGSGAWKSATRYFLTGFYQKNPKMAKKLKDLFKNEDPNDPFYDYSKKVHGIE</sequence>
<proteinExistence type="predicted"/>
<dbReference type="Gene3D" id="1.25.40.10">
    <property type="entry name" value="Tetratricopeptide repeat domain"/>
    <property type="match status" value="5"/>
</dbReference>
<dbReference type="InterPro" id="IPR039226">
    <property type="entry name" value="Ski3/TTC37"/>
</dbReference>
<dbReference type="EMBL" id="OU015569">
    <property type="protein sequence ID" value="CAG5099514.1"/>
    <property type="molecule type" value="Genomic_DNA"/>
</dbReference>
<feature type="repeat" description="TPR" evidence="3">
    <location>
        <begin position="777"/>
        <end position="810"/>
    </location>
</feature>
<dbReference type="InterPro" id="IPR019734">
    <property type="entry name" value="TPR_rpt"/>
</dbReference>
<protein>
    <submittedName>
        <fullName evidence="4">Oidioi.mRNA.OKI2018_I69.XSR.g16560.t1.cds</fullName>
    </submittedName>
</protein>
<dbReference type="InterPro" id="IPR011990">
    <property type="entry name" value="TPR-like_helical_dom_sf"/>
</dbReference>
<dbReference type="PANTHER" id="PTHR15704:SF7">
    <property type="entry name" value="SUPERKILLER COMPLEX PROTEIN 3"/>
    <property type="match status" value="1"/>
</dbReference>
<dbReference type="PANTHER" id="PTHR15704">
    <property type="entry name" value="SUPERKILLER 3 PROTEIN-RELATED"/>
    <property type="match status" value="1"/>
</dbReference>
<evidence type="ECO:0000313" key="4">
    <source>
        <dbReference type="EMBL" id="CAG5099514.1"/>
    </source>
</evidence>
<evidence type="ECO:0000256" key="1">
    <source>
        <dbReference type="ARBA" id="ARBA00022737"/>
    </source>
</evidence>
<evidence type="ECO:0000313" key="5">
    <source>
        <dbReference type="Proteomes" id="UP001158576"/>
    </source>
</evidence>
<name>A0ABN7SQV1_OIKDI</name>
<dbReference type="SUPFAM" id="SSF81901">
    <property type="entry name" value="HCP-like"/>
    <property type="match status" value="1"/>
</dbReference>
<evidence type="ECO:0000256" key="3">
    <source>
        <dbReference type="PROSITE-ProRule" id="PRU00339"/>
    </source>
</evidence>
<keyword evidence="1" id="KW-0677">Repeat</keyword>
<gene>
    <name evidence="4" type="ORF">OKIOD_LOCUS8118</name>
</gene>
<accession>A0ABN7SQV1</accession>
<organism evidence="4 5">
    <name type="scientific">Oikopleura dioica</name>
    <name type="common">Tunicate</name>
    <dbReference type="NCBI Taxonomy" id="34765"/>
    <lineage>
        <taxon>Eukaryota</taxon>
        <taxon>Metazoa</taxon>
        <taxon>Chordata</taxon>
        <taxon>Tunicata</taxon>
        <taxon>Appendicularia</taxon>
        <taxon>Copelata</taxon>
        <taxon>Oikopleuridae</taxon>
        <taxon>Oikopleura</taxon>
    </lineage>
</organism>
<keyword evidence="2 3" id="KW-0802">TPR repeat</keyword>
<evidence type="ECO:0000256" key="2">
    <source>
        <dbReference type="ARBA" id="ARBA00022803"/>
    </source>
</evidence>
<dbReference type="SUPFAM" id="SSF48452">
    <property type="entry name" value="TPR-like"/>
    <property type="match status" value="3"/>
</dbReference>
<dbReference type="Proteomes" id="UP001158576">
    <property type="component" value="Chromosome XSR"/>
</dbReference>
<dbReference type="SMART" id="SM00028">
    <property type="entry name" value="TPR"/>
    <property type="match status" value="8"/>
</dbReference>
<feature type="repeat" description="TPR" evidence="3">
    <location>
        <begin position="523"/>
        <end position="556"/>
    </location>
</feature>